<proteinExistence type="predicted"/>
<keyword evidence="3" id="KW-1185">Reference proteome</keyword>
<name>A0A0L6UP73_9BASI</name>
<evidence type="ECO:0000313" key="3">
    <source>
        <dbReference type="Proteomes" id="UP000037035"/>
    </source>
</evidence>
<feature type="compositionally biased region" description="Basic and acidic residues" evidence="1">
    <location>
        <begin position="258"/>
        <end position="268"/>
    </location>
</feature>
<comment type="caution">
    <text evidence="2">The sequence shown here is derived from an EMBL/GenBank/DDBJ whole genome shotgun (WGS) entry which is preliminary data.</text>
</comment>
<dbReference type="AlphaFoldDB" id="A0A0L6UP73"/>
<dbReference type="PANTHER" id="PTHR33324:SF2">
    <property type="entry name" value="MYB_SANT-LIKE DNA-BINDING DOMAIN-CONTAINING PROTEIN"/>
    <property type="match status" value="1"/>
</dbReference>
<feature type="region of interest" description="Disordered" evidence="1">
    <location>
        <begin position="256"/>
        <end position="293"/>
    </location>
</feature>
<gene>
    <name evidence="2" type="ORF">VP01_4625g1</name>
</gene>
<dbReference type="EMBL" id="LAVV01009752">
    <property type="protein sequence ID" value="KNZ50052.1"/>
    <property type="molecule type" value="Genomic_DNA"/>
</dbReference>
<evidence type="ECO:0000313" key="2">
    <source>
        <dbReference type="EMBL" id="KNZ50052.1"/>
    </source>
</evidence>
<sequence>LGGMTRDLAQAWVEFLELIMHVPGSLHIKREDWDCNGIDGGSSSMEIVLEWLTTGTNYQRWRGDLEEGKTKKSSCSKIIQMMNDNGINHRDAKGMYTSPFFWFLPMSNLQSSYKSACDWKQNTGAGILDSDVVNGVKAVDGTSAFHPVAHRFMNLILFLDQIHALCRYWDILDPIMGSRSVAKPFTRSLVSNQQTEELPNLTSINPRNETTLDTEDEDINLTDDALPNLPHRDQPQMNKVQRRKPIINDLQVTVPFPARKEGRGKKNEPQGILHAISHYQKTGRDEKSTSDSN</sequence>
<feature type="compositionally biased region" description="Basic and acidic residues" evidence="1">
    <location>
        <begin position="282"/>
        <end position="293"/>
    </location>
</feature>
<feature type="non-terminal residue" evidence="2">
    <location>
        <position position="1"/>
    </location>
</feature>
<dbReference type="STRING" id="27349.A0A0L6UP73"/>
<accession>A0A0L6UP73</accession>
<dbReference type="OrthoDB" id="129012at2759"/>
<dbReference type="PANTHER" id="PTHR33324">
    <property type="entry name" value="EXPRESSED PROTEIN"/>
    <property type="match status" value="1"/>
</dbReference>
<dbReference type="VEuPathDB" id="FungiDB:VP01_4625g1"/>
<dbReference type="Proteomes" id="UP000037035">
    <property type="component" value="Unassembled WGS sequence"/>
</dbReference>
<evidence type="ECO:0000256" key="1">
    <source>
        <dbReference type="SAM" id="MobiDB-lite"/>
    </source>
</evidence>
<reference evidence="2 3" key="1">
    <citation type="submission" date="2015-08" db="EMBL/GenBank/DDBJ databases">
        <title>Next Generation Sequencing and Analysis of the Genome of Puccinia sorghi L Schw, the Causal Agent of Maize Common Rust.</title>
        <authorList>
            <person name="Rochi L."/>
            <person name="Burguener G."/>
            <person name="Darino M."/>
            <person name="Turjanski A."/>
            <person name="Kreff E."/>
            <person name="Dieguez M.J."/>
            <person name="Sacco F."/>
        </authorList>
    </citation>
    <scope>NUCLEOTIDE SEQUENCE [LARGE SCALE GENOMIC DNA]</scope>
    <source>
        <strain evidence="2 3">RO10H11247</strain>
    </source>
</reference>
<organism evidence="2 3">
    <name type="scientific">Puccinia sorghi</name>
    <dbReference type="NCBI Taxonomy" id="27349"/>
    <lineage>
        <taxon>Eukaryota</taxon>
        <taxon>Fungi</taxon>
        <taxon>Dikarya</taxon>
        <taxon>Basidiomycota</taxon>
        <taxon>Pucciniomycotina</taxon>
        <taxon>Pucciniomycetes</taxon>
        <taxon>Pucciniales</taxon>
        <taxon>Pucciniaceae</taxon>
        <taxon>Puccinia</taxon>
    </lineage>
</organism>
<protein>
    <submittedName>
        <fullName evidence="2">Uncharacterized protein</fullName>
    </submittedName>
</protein>